<dbReference type="Proteomes" id="UP001151582">
    <property type="component" value="Unassembled WGS sequence"/>
</dbReference>
<feature type="signal peptide" evidence="1">
    <location>
        <begin position="1"/>
        <end position="19"/>
    </location>
</feature>
<evidence type="ECO:0000313" key="3">
    <source>
        <dbReference type="Proteomes" id="UP001151582"/>
    </source>
</evidence>
<dbReference type="InterPro" id="IPR036423">
    <property type="entry name" value="SOD-like_Cu/Zn_dom_sf"/>
</dbReference>
<dbReference type="OrthoDB" id="159229at2759"/>
<proteinExistence type="predicted"/>
<dbReference type="EMBL" id="JANBQB010000018">
    <property type="protein sequence ID" value="KAJ1984471.1"/>
    <property type="molecule type" value="Genomic_DNA"/>
</dbReference>
<organism evidence="2 3">
    <name type="scientific">Dimargaris verticillata</name>
    <dbReference type="NCBI Taxonomy" id="2761393"/>
    <lineage>
        <taxon>Eukaryota</taxon>
        <taxon>Fungi</taxon>
        <taxon>Fungi incertae sedis</taxon>
        <taxon>Zoopagomycota</taxon>
        <taxon>Kickxellomycotina</taxon>
        <taxon>Dimargaritomycetes</taxon>
        <taxon>Dimargaritales</taxon>
        <taxon>Dimargaritaceae</taxon>
        <taxon>Dimargaris</taxon>
    </lineage>
</organism>
<evidence type="ECO:0000256" key="1">
    <source>
        <dbReference type="SAM" id="SignalP"/>
    </source>
</evidence>
<keyword evidence="3" id="KW-1185">Reference proteome</keyword>
<dbReference type="GO" id="GO:0046872">
    <property type="term" value="F:metal ion binding"/>
    <property type="evidence" value="ECO:0007669"/>
    <property type="project" value="InterPro"/>
</dbReference>
<dbReference type="SUPFAM" id="SSF49329">
    <property type="entry name" value="Cu,Zn superoxide dismutase-like"/>
    <property type="match status" value="1"/>
</dbReference>
<name>A0A9W8BA08_9FUNG</name>
<comment type="caution">
    <text evidence="2">The sequence shown here is derived from an EMBL/GenBank/DDBJ whole genome shotgun (WGS) entry which is preliminary data.</text>
</comment>
<gene>
    <name evidence="2" type="ORF">H4R34_000618</name>
</gene>
<protein>
    <recommendedName>
        <fullName evidence="4">Superoxide dismutase</fullName>
    </recommendedName>
</protein>
<dbReference type="Gene3D" id="2.60.40.200">
    <property type="entry name" value="Superoxide dismutase, copper/zinc binding domain"/>
    <property type="match status" value="1"/>
</dbReference>
<reference evidence="2" key="1">
    <citation type="submission" date="2022-07" db="EMBL/GenBank/DDBJ databases">
        <title>Phylogenomic reconstructions and comparative analyses of Kickxellomycotina fungi.</title>
        <authorList>
            <person name="Reynolds N.K."/>
            <person name="Stajich J.E."/>
            <person name="Barry K."/>
            <person name="Grigoriev I.V."/>
            <person name="Crous P."/>
            <person name="Smith M.E."/>
        </authorList>
    </citation>
    <scope>NUCLEOTIDE SEQUENCE</scope>
    <source>
        <strain evidence="2">RSA 567</strain>
    </source>
</reference>
<evidence type="ECO:0008006" key="4">
    <source>
        <dbReference type="Google" id="ProtNLM"/>
    </source>
</evidence>
<evidence type="ECO:0000313" key="2">
    <source>
        <dbReference type="EMBL" id="KAJ1984471.1"/>
    </source>
</evidence>
<accession>A0A9W8BA08</accession>
<keyword evidence="1" id="KW-0732">Signal</keyword>
<dbReference type="GO" id="GO:0006801">
    <property type="term" value="P:superoxide metabolic process"/>
    <property type="evidence" value="ECO:0007669"/>
    <property type="project" value="InterPro"/>
</dbReference>
<feature type="chain" id="PRO_5040860094" description="Superoxide dismutase" evidence="1">
    <location>
        <begin position="20"/>
        <end position="166"/>
    </location>
</feature>
<dbReference type="AlphaFoldDB" id="A0A9W8BA08"/>
<sequence length="166" mass="18143">MLFSRLFSSVLLLAASVSALEYLKAELQCPSGIDVKATFRVITTFHSQATVTATGLEPGKQYNYFVNDYPVPEGGDCSKTGDMYDPFNQYANPSMYTCGTGSPLKCAVGDLTGRGNVLVADDNGEARSQPWFNIMIPQRSFQLKGRSMVLFDEDQRMILCGNIVAA</sequence>